<dbReference type="InterPro" id="IPR010963">
    <property type="entry name" value="PHA_synth_I"/>
</dbReference>
<dbReference type="InterPro" id="IPR010941">
    <property type="entry name" value="PhaC_N"/>
</dbReference>
<dbReference type="AlphaFoldDB" id="A0A1H4XC50"/>
<keyword evidence="2" id="KW-0963">Cytoplasm</keyword>
<dbReference type="InterPro" id="IPR051321">
    <property type="entry name" value="PHA/PHB_synthase"/>
</dbReference>
<dbReference type="RefSeq" id="WP_092117114.1">
    <property type="nucleotide sequence ID" value="NZ_FNTH01000001.1"/>
</dbReference>
<evidence type="ECO:0000256" key="5">
    <source>
        <dbReference type="SAM" id="MobiDB-lite"/>
    </source>
</evidence>
<comment type="subcellular location">
    <subcellularLocation>
        <location evidence="1">Cytoplasm</location>
    </subcellularLocation>
</comment>
<reference evidence="7 8" key="1">
    <citation type="submission" date="2016-10" db="EMBL/GenBank/DDBJ databases">
        <authorList>
            <person name="de Groot N.N."/>
        </authorList>
    </citation>
    <scope>NUCLEOTIDE SEQUENCE [LARGE SCALE GENOMIC DNA]</scope>
    <source>
        <strain evidence="7 8">MT12</strain>
    </source>
</reference>
<evidence type="ECO:0000256" key="1">
    <source>
        <dbReference type="ARBA" id="ARBA00004496"/>
    </source>
</evidence>
<dbReference type="SUPFAM" id="SSF53474">
    <property type="entry name" value="alpha/beta-Hydrolases"/>
    <property type="match status" value="1"/>
</dbReference>
<protein>
    <submittedName>
        <fullName evidence="7">Polyhydroxyalkanoate synthase</fullName>
    </submittedName>
</protein>
<name>A0A1H4XC50_9BRAD</name>
<dbReference type="GO" id="GO:0042619">
    <property type="term" value="P:poly-hydroxybutyrate biosynthetic process"/>
    <property type="evidence" value="ECO:0007669"/>
    <property type="project" value="InterPro"/>
</dbReference>
<dbReference type="PANTHER" id="PTHR36837:SF5">
    <property type="entry name" value="POLY-3-HYDROXYBUTYRATE SYNTHASE"/>
    <property type="match status" value="1"/>
</dbReference>
<keyword evidence="4" id="KW-0012">Acyltransferase</keyword>
<evidence type="ECO:0000256" key="3">
    <source>
        <dbReference type="ARBA" id="ARBA00022679"/>
    </source>
</evidence>
<proteinExistence type="predicted"/>
<evidence type="ECO:0000259" key="6">
    <source>
        <dbReference type="Pfam" id="PF07167"/>
    </source>
</evidence>
<feature type="domain" description="Poly-beta-hydroxybutyrate polymerase N-terminal" evidence="6">
    <location>
        <begin position="93"/>
        <end position="259"/>
    </location>
</feature>
<feature type="region of interest" description="Disordered" evidence="5">
    <location>
        <begin position="509"/>
        <end position="533"/>
    </location>
</feature>
<dbReference type="PANTHER" id="PTHR36837">
    <property type="entry name" value="POLY(3-HYDROXYALKANOATE) POLYMERASE SUBUNIT PHAC"/>
    <property type="match status" value="1"/>
</dbReference>
<dbReference type="Gene3D" id="3.40.50.1820">
    <property type="entry name" value="alpha/beta hydrolase"/>
    <property type="match status" value="1"/>
</dbReference>
<dbReference type="OrthoDB" id="7208816at2"/>
<keyword evidence="3" id="KW-0808">Transferase</keyword>
<accession>A0A1H4XC50</accession>
<evidence type="ECO:0000313" key="7">
    <source>
        <dbReference type="EMBL" id="SED02391.1"/>
    </source>
</evidence>
<dbReference type="InterPro" id="IPR029058">
    <property type="entry name" value="AB_hydrolase_fold"/>
</dbReference>
<feature type="region of interest" description="Disordered" evidence="5">
    <location>
        <begin position="554"/>
        <end position="579"/>
    </location>
</feature>
<dbReference type="EMBL" id="FNTH01000001">
    <property type="protein sequence ID" value="SED02391.1"/>
    <property type="molecule type" value="Genomic_DNA"/>
</dbReference>
<dbReference type="GO" id="GO:0005737">
    <property type="term" value="C:cytoplasm"/>
    <property type="evidence" value="ECO:0007669"/>
    <property type="project" value="UniProtKB-SubCell"/>
</dbReference>
<evidence type="ECO:0000256" key="4">
    <source>
        <dbReference type="ARBA" id="ARBA00023315"/>
    </source>
</evidence>
<organism evidence="7 8">
    <name type="scientific">Bradyrhizobium erythrophlei</name>
    <dbReference type="NCBI Taxonomy" id="1437360"/>
    <lineage>
        <taxon>Bacteria</taxon>
        <taxon>Pseudomonadati</taxon>
        <taxon>Pseudomonadota</taxon>
        <taxon>Alphaproteobacteria</taxon>
        <taxon>Hyphomicrobiales</taxon>
        <taxon>Nitrobacteraceae</taxon>
        <taxon>Bradyrhizobium</taxon>
    </lineage>
</organism>
<dbReference type="Proteomes" id="UP000198992">
    <property type="component" value="Unassembled WGS sequence"/>
</dbReference>
<evidence type="ECO:0000313" key="8">
    <source>
        <dbReference type="Proteomes" id="UP000198992"/>
    </source>
</evidence>
<dbReference type="Pfam" id="PF07167">
    <property type="entry name" value="PhaC_N"/>
    <property type="match status" value="1"/>
</dbReference>
<dbReference type="NCBIfam" id="TIGR01838">
    <property type="entry name" value="PHA_synth_I"/>
    <property type="match status" value="1"/>
</dbReference>
<gene>
    <name evidence="7" type="ORF">SAMN05444164_3441</name>
</gene>
<evidence type="ECO:0000256" key="2">
    <source>
        <dbReference type="ARBA" id="ARBA00022490"/>
    </source>
</evidence>
<sequence>MNSIPQSVDVTGTLEGLIRTGQDAVRQFDDVLAATTGVGNDWPGSSQGIFYPFGLIADLQHECLRQLWRLWNGMFLQIYAGGVHSDIALAKGDKRFKDSSWREQPYYDLLKQTYLLCSRHLLEFVDNAQVDDRTRLQLRFYARQLVDAISPSNFPATNPEVIRKAIETRSASLTNGLKNLIDDFQKGRITRVDESAFEVGRNLATTPGTVIFENELVQLIQYAPQTSQVEKTPLLFVPPCINKYYLLDLGTGNSLVEYAVAQGHQVFLISWRSAVPETQHLTWDDYLEMGPLKAVEVVLEVTGAERTHALGFCVGGTLLSCAAAVMAARGQDRLATVTLLTTMLDFSDTGEIGLLIDAGSVALREATIGKGGIMPGRELAFTFGTLRANDLIWRYVVDNYLKGATPDVFDLLYWDSDSVSLPGPMYCWYTRNTYLENNLKDPGKTTQCGVPVDFSRITAPFYLLASREDHIVPWKTAFRSKDLIGGEARFVLAASGHVAGVINPPARNKRSHWLSDDSESDPEGWLDGAEERPGSWWPDWNAWLGRHSGGTISAPEVQGSARFNPIESAPGRYVKEKSN</sequence>
<dbReference type="GO" id="GO:0016746">
    <property type="term" value="F:acyltransferase activity"/>
    <property type="evidence" value="ECO:0007669"/>
    <property type="project" value="UniProtKB-KW"/>
</dbReference>